<name>A0A150Q022_SORCE</name>
<feature type="domain" description="Peptidase M16 C-terminal" evidence="3">
    <location>
        <begin position="182"/>
        <end position="368"/>
    </location>
</feature>
<evidence type="ECO:0000259" key="2">
    <source>
        <dbReference type="Pfam" id="PF00675"/>
    </source>
</evidence>
<dbReference type="InterPro" id="IPR011765">
    <property type="entry name" value="Pept_M16_N"/>
</dbReference>
<dbReference type="Gene3D" id="3.30.830.10">
    <property type="entry name" value="Metalloenzyme, LuxS/M16 peptidase-like"/>
    <property type="match status" value="2"/>
</dbReference>
<comment type="caution">
    <text evidence="4">The sequence shown here is derived from an EMBL/GenBank/DDBJ whole genome shotgun (WGS) entry which is preliminary data.</text>
</comment>
<dbReference type="InterPro" id="IPR011249">
    <property type="entry name" value="Metalloenz_LuxS/M16"/>
</dbReference>
<dbReference type="GO" id="GO:0046872">
    <property type="term" value="F:metal ion binding"/>
    <property type="evidence" value="ECO:0007669"/>
    <property type="project" value="InterPro"/>
</dbReference>
<dbReference type="Pfam" id="PF05193">
    <property type="entry name" value="Peptidase_M16_C"/>
    <property type="match status" value="1"/>
</dbReference>
<dbReference type="Proteomes" id="UP000075260">
    <property type="component" value="Unassembled WGS sequence"/>
</dbReference>
<dbReference type="InterPro" id="IPR050361">
    <property type="entry name" value="MPP/UQCRC_Complex"/>
</dbReference>
<evidence type="ECO:0000313" key="5">
    <source>
        <dbReference type="Proteomes" id="UP000075260"/>
    </source>
</evidence>
<keyword evidence="4" id="KW-0645">Protease</keyword>
<evidence type="ECO:0000256" key="1">
    <source>
        <dbReference type="SAM" id="MobiDB-lite"/>
    </source>
</evidence>
<feature type="region of interest" description="Disordered" evidence="1">
    <location>
        <begin position="458"/>
        <end position="519"/>
    </location>
</feature>
<keyword evidence="4" id="KW-0378">Hydrolase</keyword>
<dbReference type="InterPro" id="IPR007863">
    <property type="entry name" value="Peptidase_M16_C"/>
</dbReference>
<dbReference type="PANTHER" id="PTHR11851:SF224">
    <property type="entry name" value="PROCESSING PROTEASE"/>
    <property type="match status" value="1"/>
</dbReference>
<dbReference type="SUPFAM" id="SSF63411">
    <property type="entry name" value="LuxS/MPP-like metallohydrolase"/>
    <property type="match status" value="2"/>
</dbReference>
<dbReference type="EMBL" id="JEMA01001221">
    <property type="protein sequence ID" value="KYF61086.1"/>
    <property type="molecule type" value="Genomic_DNA"/>
</dbReference>
<dbReference type="GO" id="GO:0006508">
    <property type="term" value="P:proteolysis"/>
    <property type="evidence" value="ECO:0007669"/>
    <property type="project" value="UniProtKB-KW"/>
</dbReference>
<feature type="compositionally biased region" description="Low complexity" evidence="1">
    <location>
        <begin position="460"/>
        <end position="519"/>
    </location>
</feature>
<accession>A0A150Q022</accession>
<dbReference type="AlphaFoldDB" id="A0A150Q022"/>
<dbReference type="PANTHER" id="PTHR11851">
    <property type="entry name" value="METALLOPROTEASE"/>
    <property type="match status" value="1"/>
</dbReference>
<proteinExistence type="predicted"/>
<evidence type="ECO:0000313" key="4">
    <source>
        <dbReference type="EMBL" id="KYF61086.1"/>
    </source>
</evidence>
<organism evidence="4 5">
    <name type="scientific">Sorangium cellulosum</name>
    <name type="common">Polyangium cellulosum</name>
    <dbReference type="NCBI Taxonomy" id="56"/>
    <lineage>
        <taxon>Bacteria</taxon>
        <taxon>Pseudomonadati</taxon>
        <taxon>Myxococcota</taxon>
        <taxon>Polyangia</taxon>
        <taxon>Polyangiales</taxon>
        <taxon>Polyangiaceae</taxon>
        <taxon>Sorangium</taxon>
    </lineage>
</organism>
<dbReference type="RefSeq" id="WP_061613196.1">
    <property type="nucleotide sequence ID" value="NZ_JEMA01001221.1"/>
</dbReference>
<feature type="domain" description="Peptidase M16 N-terminal" evidence="2">
    <location>
        <begin position="54"/>
        <end position="151"/>
    </location>
</feature>
<protein>
    <submittedName>
        <fullName evidence="4">Zinc protease</fullName>
    </submittedName>
</protein>
<evidence type="ECO:0000259" key="3">
    <source>
        <dbReference type="Pfam" id="PF05193"/>
    </source>
</evidence>
<gene>
    <name evidence="4" type="ORF">BE15_13615</name>
</gene>
<dbReference type="OrthoDB" id="9811314at2"/>
<dbReference type="GO" id="GO:0008233">
    <property type="term" value="F:peptidase activity"/>
    <property type="evidence" value="ECO:0007669"/>
    <property type="project" value="UniProtKB-KW"/>
</dbReference>
<dbReference type="Pfam" id="PF00675">
    <property type="entry name" value="Peptidase_M16"/>
    <property type="match status" value="1"/>
</dbReference>
<feature type="non-terminal residue" evidence="4">
    <location>
        <position position="1"/>
    </location>
</feature>
<sequence length="519" mass="54018">DAFRKSPPPPGPEVVFVPPRIEEAKLANGIRVLVVERHELPIVAVEVTTVRGADQAAPGVGAFAGAMLTQGTKTRSALQFSDALGKLGARFSSGVNFDGGGVEGQSLAPRFGEMLSLLGDAYMNPAFAPAEIERERSRRITQLAEMNDRPASLLSIAQGLTLYPEGHAYSAPLLGTEAALKKVTAAALARFHAAQFRPELTTVSIAGNITRADAVKEVERVFGAWKGPAGAPPVPAKAEVPADPAALDAGAPRVVIVDRPGLTQSTVTVTLPGVPRATKDYDALLVMNTLLGGQFSSRLNLNLREKHAYTYGARSGFDMRHGPGPFSAGGAVVRENTGPAVREIFAEIDRMRKEPVTLEELADAKANLIRQLPARFETAGATASTVASLAVYDLPLDEFGTRPARIQRITPADVQRVAQKYLVPEQLRVVLVGDASAVGEQLSALQLGPVTVQKAPGVTAGQPAAGKPGAAQAGKPAAPAAPAQPAKAAQPAKPAQPAQPAKPAQPAAPQATPPAAKKP</sequence>
<reference evidence="4 5" key="1">
    <citation type="submission" date="2014-02" db="EMBL/GenBank/DDBJ databases">
        <title>The small core and large imbalanced accessory genome model reveals a collaborative survival strategy of Sorangium cellulosum strains in nature.</title>
        <authorList>
            <person name="Han K."/>
            <person name="Peng R."/>
            <person name="Blom J."/>
            <person name="Li Y.-Z."/>
        </authorList>
    </citation>
    <scope>NUCLEOTIDE SEQUENCE [LARGE SCALE GENOMIC DNA]</scope>
    <source>
        <strain evidence="4 5">So0008-312</strain>
    </source>
</reference>